<sequence length="242" mass="27447">MSLSSAFQVAWSNISLPVTVAVIGYLLLVRTLRFRRKRAIKAPFTSGGRSLSSMTVEEAQNIMNQLQELEFPRSMAKARQISLLKAGAIPTMSKLFVATGQNTRRNAGRRAVDTEILLREAQSKPRDSDRYATAVARMNYLHDRYRRANKITNSDLLHTIGDSLVSIFEVVDKDEWRKLTDVERCAAGVFHKILGEDMKIPYHVLPSHSEGWRDGLQFANELTEWVVQYENEVARPSEATNH</sequence>
<evidence type="ECO:0000256" key="1">
    <source>
        <dbReference type="SAM" id="Phobius"/>
    </source>
</evidence>
<gene>
    <name evidence="2" type="ORF">CKAH01_05563</name>
</gene>
<name>A0AAE0D4W8_COLKA</name>
<accession>A0AAE0D4W8</accession>
<comment type="caution">
    <text evidence="2">The sequence shown here is derived from an EMBL/GenBank/DDBJ whole genome shotgun (WGS) entry which is preliminary data.</text>
</comment>
<protein>
    <submittedName>
        <fullName evidence="2">Uncharacterized protein</fullName>
    </submittedName>
</protein>
<reference evidence="2" key="1">
    <citation type="submission" date="2023-02" db="EMBL/GenBank/DDBJ databases">
        <title>Colletotrichum kahawae CIFC_Que2 genome sequencing and assembly.</title>
        <authorList>
            <person name="Baroncelli R."/>
        </authorList>
    </citation>
    <scope>NUCLEOTIDE SEQUENCE</scope>
    <source>
        <strain evidence="2">CIFC_Que2</strain>
    </source>
</reference>
<dbReference type="PANTHER" id="PTHR36124:SF4">
    <property type="entry name" value="ER-BOUND OXYGENASE MPAB_MPAB'_RUBBER OXYGENASE CATALYTIC DOMAIN-CONTAINING PROTEIN"/>
    <property type="match status" value="1"/>
</dbReference>
<organism evidence="2 3">
    <name type="scientific">Colletotrichum kahawae</name>
    <name type="common">Coffee berry disease fungus</name>
    <dbReference type="NCBI Taxonomy" id="34407"/>
    <lineage>
        <taxon>Eukaryota</taxon>
        <taxon>Fungi</taxon>
        <taxon>Dikarya</taxon>
        <taxon>Ascomycota</taxon>
        <taxon>Pezizomycotina</taxon>
        <taxon>Sordariomycetes</taxon>
        <taxon>Hypocreomycetidae</taxon>
        <taxon>Glomerellales</taxon>
        <taxon>Glomerellaceae</taxon>
        <taxon>Colletotrichum</taxon>
        <taxon>Colletotrichum gloeosporioides species complex</taxon>
    </lineage>
</organism>
<dbReference type="PANTHER" id="PTHR36124">
    <property type="match status" value="1"/>
</dbReference>
<keyword evidence="1" id="KW-0472">Membrane</keyword>
<dbReference type="EMBL" id="VYYT01000189">
    <property type="protein sequence ID" value="KAK2758515.1"/>
    <property type="molecule type" value="Genomic_DNA"/>
</dbReference>
<keyword evidence="1" id="KW-1133">Transmembrane helix</keyword>
<dbReference type="AlphaFoldDB" id="A0AAE0D4W8"/>
<evidence type="ECO:0000313" key="3">
    <source>
        <dbReference type="Proteomes" id="UP001281614"/>
    </source>
</evidence>
<evidence type="ECO:0000313" key="2">
    <source>
        <dbReference type="EMBL" id="KAK2758515.1"/>
    </source>
</evidence>
<proteinExistence type="predicted"/>
<dbReference type="InterPro" id="IPR046366">
    <property type="entry name" value="MPAB"/>
</dbReference>
<keyword evidence="3" id="KW-1185">Reference proteome</keyword>
<keyword evidence="1" id="KW-0812">Transmembrane</keyword>
<dbReference type="Proteomes" id="UP001281614">
    <property type="component" value="Unassembled WGS sequence"/>
</dbReference>
<feature type="transmembrane region" description="Helical" evidence="1">
    <location>
        <begin position="6"/>
        <end position="28"/>
    </location>
</feature>
<dbReference type="GO" id="GO:0016491">
    <property type="term" value="F:oxidoreductase activity"/>
    <property type="evidence" value="ECO:0007669"/>
    <property type="project" value="InterPro"/>
</dbReference>